<dbReference type="RefSeq" id="WP_204890741.1">
    <property type="nucleotide sequence ID" value="NZ_JBHUFW010000004.1"/>
</dbReference>
<comment type="caution">
    <text evidence="2">The sequence shown here is derived from an EMBL/GenBank/DDBJ whole genome shotgun (WGS) entry which is preliminary data.</text>
</comment>
<dbReference type="SUPFAM" id="SSF141371">
    <property type="entry name" value="PilZ domain-like"/>
    <property type="match status" value="1"/>
</dbReference>
<protein>
    <submittedName>
        <fullName evidence="2">PilZ domain-containing protein</fullName>
    </submittedName>
</protein>
<evidence type="ECO:0000313" key="3">
    <source>
        <dbReference type="Proteomes" id="UP001597273"/>
    </source>
</evidence>
<dbReference type="InterPro" id="IPR009875">
    <property type="entry name" value="PilZ_domain"/>
</dbReference>
<accession>A0ABW4QF59</accession>
<dbReference type="EMBL" id="JBHUFW010000004">
    <property type="protein sequence ID" value="MFD1862217.1"/>
    <property type="molecule type" value="Genomic_DNA"/>
</dbReference>
<feature type="domain" description="PilZ" evidence="1">
    <location>
        <begin position="25"/>
        <end position="98"/>
    </location>
</feature>
<reference evidence="3" key="1">
    <citation type="journal article" date="2019" name="Int. J. Syst. Evol. Microbiol.">
        <title>The Global Catalogue of Microorganisms (GCM) 10K type strain sequencing project: providing services to taxonomists for standard genome sequencing and annotation.</title>
        <authorList>
            <consortium name="The Broad Institute Genomics Platform"/>
            <consortium name="The Broad Institute Genome Sequencing Center for Infectious Disease"/>
            <person name="Wu L."/>
            <person name="Ma J."/>
        </authorList>
    </citation>
    <scope>NUCLEOTIDE SEQUENCE [LARGE SCALE GENOMIC DNA]</scope>
    <source>
        <strain evidence="3">CGMCC 1.15475</strain>
    </source>
</reference>
<evidence type="ECO:0000259" key="1">
    <source>
        <dbReference type="Pfam" id="PF07238"/>
    </source>
</evidence>
<organism evidence="2 3">
    <name type="scientific">Planococcus chinensis</name>
    <dbReference type="NCBI Taxonomy" id="272917"/>
    <lineage>
        <taxon>Bacteria</taxon>
        <taxon>Bacillati</taxon>
        <taxon>Bacillota</taxon>
        <taxon>Bacilli</taxon>
        <taxon>Bacillales</taxon>
        <taxon>Caryophanaceae</taxon>
        <taxon>Planococcus</taxon>
    </lineage>
</organism>
<evidence type="ECO:0000313" key="2">
    <source>
        <dbReference type="EMBL" id="MFD1862217.1"/>
    </source>
</evidence>
<sequence length="112" mass="12590">MFSGRTENYRHSFGKPPEVVMMPSENGSEALYGLLLDISLQGAKVFSEAELDGGQGSVALKFQVHHEVIRTEARLVWKAPHAYGWTYGFSFRKDPVREMLLAKELASMKELS</sequence>
<dbReference type="Pfam" id="PF07238">
    <property type="entry name" value="PilZ"/>
    <property type="match status" value="1"/>
</dbReference>
<name>A0ABW4QF59_9BACL</name>
<dbReference type="Proteomes" id="UP001597273">
    <property type="component" value="Unassembled WGS sequence"/>
</dbReference>
<keyword evidence="3" id="KW-1185">Reference proteome</keyword>
<proteinExistence type="predicted"/>
<gene>
    <name evidence="2" type="ORF">ACFSDB_04710</name>
</gene>